<feature type="binding site" evidence="6">
    <location>
        <begin position="243"/>
        <end position="244"/>
    </location>
    <ligand>
        <name>FAD</name>
        <dbReference type="ChEBI" id="CHEBI:57692"/>
    </ligand>
</feature>
<evidence type="ECO:0000256" key="6">
    <source>
        <dbReference type="PIRSR" id="PIRSR000089-1"/>
    </source>
</evidence>
<name>A0AA97DBH0_9FIRM</name>
<evidence type="ECO:0000256" key="3">
    <source>
        <dbReference type="ARBA" id="ARBA00022630"/>
    </source>
</evidence>
<dbReference type="KEGG" id="carl:PXC00_01425"/>
<dbReference type="InterPro" id="IPR018206">
    <property type="entry name" value="ETF_asu_C_CS"/>
</dbReference>
<dbReference type="InterPro" id="IPR014730">
    <property type="entry name" value="ETF_a/b_N"/>
</dbReference>
<dbReference type="InterPro" id="IPR001308">
    <property type="entry name" value="ETF_a/FixB"/>
</dbReference>
<dbReference type="InterPro" id="IPR014731">
    <property type="entry name" value="ETF_asu_C"/>
</dbReference>
<feature type="binding site" evidence="6">
    <location>
        <begin position="274"/>
        <end position="281"/>
    </location>
    <ligand>
        <name>FAD</name>
        <dbReference type="ChEBI" id="CHEBI:57692"/>
    </ligand>
</feature>
<evidence type="ECO:0000259" key="7">
    <source>
        <dbReference type="SMART" id="SM00893"/>
    </source>
</evidence>
<reference evidence="8 9" key="2">
    <citation type="submission" date="2024-06" db="EMBL/GenBank/DDBJ databases">
        <title>Caproicibacterium argilliputei sp. nov, a novel caproic acid producing anaerobic bacterium isolated from pit mud.</title>
        <authorList>
            <person name="Xia S."/>
        </authorList>
    </citation>
    <scope>NUCLEOTIDE SEQUENCE [LARGE SCALE GENOMIC DNA]</scope>
    <source>
        <strain evidence="8 9">ZCY20-5</strain>
    </source>
</reference>
<evidence type="ECO:0000256" key="1">
    <source>
        <dbReference type="ARBA" id="ARBA00005817"/>
    </source>
</evidence>
<reference evidence="9" key="1">
    <citation type="submission" date="2024-06" db="EMBL/GenBank/DDBJ databases">
        <title>Caproicibacterium argilliputei sp. nov, a novel caproic acid producing anaerobic bacterium isolated from pit mud.</title>
        <authorList>
            <person name="Zeng C."/>
        </authorList>
    </citation>
    <scope>NUCLEOTIDE SEQUENCE [LARGE SCALE GENOMIC DNA]</scope>
    <source>
        <strain evidence="9">ZCY20-5</strain>
    </source>
</reference>
<dbReference type="Proteomes" id="UP001300604">
    <property type="component" value="Chromosome"/>
</dbReference>
<dbReference type="PANTHER" id="PTHR43153">
    <property type="entry name" value="ELECTRON TRANSFER FLAVOPROTEIN ALPHA"/>
    <property type="match status" value="1"/>
</dbReference>
<gene>
    <name evidence="8" type="ORF">PXC00_01425</name>
</gene>
<dbReference type="InterPro" id="IPR029035">
    <property type="entry name" value="DHS-like_NAD/FAD-binding_dom"/>
</dbReference>
<feature type="binding site" evidence="6">
    <location>
        <position position="295"/>
    </location>
    <ligand>
        <name>FAD</name>
        <dbReference type="ChEBI" id="CHEBI:57692"/>
    </ligand>
</feature>
<feature type="domain" description="Electron transfer flavoprotein alpha/beta-subunit N-terminal" evidence="7">
    <location>
        <begin position="9"/>
        <end position="200"/>
    </location>
</feature>
<dbReference type="PANTHER" id="PTHR43153:SF1">
    <property type="entry name" value="ELECTRON TRANSFER FLAVOPROTEIN SUBUNIT ALPHA, MITOCHONDRIAL"/>
    <property type="match status" value="1"/>
</dbReference>
<feature type="binding site" evidence="6">
    <location>
        <begin position="257"/>
        <end position="261"/>
    </location>
    <ligand>
        <name>FAD</name>
        <dbReference type="ChEBI" id="CHEBI:57692"/>
    </ligand>
</feature>
<dbReference type="SMART" id="SM00893">
    <property type="entry name" value="ETF"/>
    <property type="match status" value="1"/>
</dbReference>
<dbReference type="SUPFAM" id="SSF52467">
    <property type="entry name" value="DHS-like NAD/FAD-binding domain"/>
    <property type="match status" value="1"/>
</dbReference>
<dbReference type="GO" id="GO:0009055">
    <property type="term" value="F:electron transfer activity"/>
    <property type="evidence" value="ECO:0007669"/>
    <property type="project" value="InterPro"/>
</dbReference>
<proteinExistence type="inferred from homology"/>
<dbReference type="GO" id="GO:0033539">
    <property type="term" value="P:fatty acid beta-oxidation using acyl-CoA dehydrogenase"/>
    <property type="evidence" value="ECO:0007669"/>
    <property type="project" value="TreeGrafter"/>
</dbReference>
<dbReference type="InterPro" id="IPR014729">
    <property type="entry name" value="Rossmann-like_a/b/a_fold"/>
</dbReference>
<comment type="cofactor">
    <cofactor evidence="6">
        <name>FAD</name>
        <dbReference type="ChEBI" id="CHEBI:57692"/>
    </cofactor>
    <text evidence="6">Binds 1 FAD per dimer.</text>
</comment>
<keyword evidence="3" id="KW-0285">Flavoprotein</keyword>
<dbReference type="GO" id="GO:0050660">
    <property type="term" value="F:flavin adenine dinucleotide binding"/>
    <property type="evidence" value="ECO:0007669"/>
    <property type="project" value="InterPro"/>
</dbReference>
<evidence type="ECO:0000256" key="2">
    <source>
        <dbReference type="ARBA" id="ARBA00022448"/>
    </source>
</evidence>
<keyword evidence="4 6" id="KW-0274">FAD</keyword>
<evidence type="ECO:0000313" key="8">
    <source>
        <dbReference type="EMBL" id="WOC32558.1"/>
    </source>
</evidence>
<feature type="binding site" evidence="6">
    <location>
        <position position="218"/>
    </location>
    <ligand>
        <name>FAD</name>
        <dbReference type="ChEBI" id="CHEBI:57692"/>
    </ligand>
</feature>
<dbReference type="Pfam" id="PF01012">
    <property type="entry name" value="ETF"/>
    <property type="match status" value="1"/>
</dbReference>
<dbReference type="Pfam" id="PF00766">
    <property type="entry name" value="ETF_alpha"/>
    <property type="match status" value="1"/>
</dbReference>
<keyword evidence="2" id="KW-0813">Transport</keyword>
<evidence type="ECO:0000256" key="5">
    <source>
        <dbReference type="ARBA" id="ARBA00022982"/>
    </source>
</evidence>
<dbReference type="Gene3D" id="3.40.50.620">
    <property type="entry name" value="HUPs"/>
    <property type="match status" value="1"/>
</dbReference>
<organism evidence="8 9">
    <name type="scientific">Caproicibacterium argilliputei</name>
    <dbReference type="NCBI Taxonomy" id="3030016"/>
    <lineage>
        <taxon>Bacteria</taxon>
        <taxon>Bacillati</taxon>
        <taxon>Bacillota</taxon>
        <taxon>Clostridia</taxon>
        <taxon>Eubacteriales</taxon>
        <taxon>Oscillospiraceae</taxon>
        <taxon>Caproicibacterium</taxon>
    </lineage>
</organism>
<keyword evidence="9" id="KW-1185">Reference proteome</keyword>
<dbReference type="PROSITE" id="PS00696">
    <property type="entry name" value="ETF_ALPHA"/>
    <property type="match status" value="1"/>
</dbReference>
<accession>A0AA97DBH0</accession>
<evidence type="ECO:0000313" key="9">
    <source>
        <dbReference type="Proteomes" id="UP001300604"/>
    </source>
</evidence>
<protein>
    <submittedName>
        <fullName evidence="8">Electron transfer flavoprotein subunit alpha/FixB family protein</fullName>
    </submittedName>
</protein>
<dbReference type="PIRSF" id="PIRSF000089">
    <property type="entry name" value="Electra_flavoP_a"/>
    <property type="match status" value="1"/>
</dbReference>
<dbReference type="RefSeq" id="WP_275844580.1">
    <property type="nucleotide sequence ID" value="NZ_CP135996.1"/>
</dbReference>
<dbReference type="EMBL" id="CP135996">
    <property type="protein sequence ID" value="WOC32558.1"/>
    <property type="molecule type" value="Genomic_DNA"/>
</dbReference>
<dbReference type="SUPFAM" id="SSF52402">
    <property type="entry name" value="Adenine nucleotide alpha hydrolases-like"/>
    <property type="match status" value="1"/>
</dbReference>
<evidence type="ECO:0000256" key="4">
    <source>
        <dbReference type="ARBA" id="ARBA00022827"/>
    </source>
</evidence>
<comment type="similarity">
    <text evidence="1">Belongs to the ETF alpha-subunit/FixB family.</text>
</comment>
<sequence length="331" mass="34393">MDWGSQKNILVFVEQKDGKPVGAGLESLTPARTLAETSGGKVLALLVGKDNTEAEKDTAAFGADQILSVQGDAFGEGCADAFLCALEQMTEKYHPGVILAANTPLSRELTARLCAHKQLGSIQDAVALRMEDNTPVWTVSAYGGTIREDVVPDTVPFAATVRSGAFRKAKAGGAAASVVQETVSVPQDALHTKVLESVKEIAEAVNLEDAKVIVSGGRGMGSKENFALVQQLADVLGGVVGATRPAIESGWISRVHQIGQSGKSVAPALYIACGISGAIQHVSGVVNSGYIVAINSDEDASIFDIADVGIVGDVMQVLPLMIDAIKKRKAG</sequence>
<dbReference type="AlphaFoldDB" id="A0AA97DBH0"/>
<dbReference type="Gene3D" id="3.40.50.1220">
    <property type="entry name" value="TPP-binding domain"/>
    <property type="match status" value="1"/>
</dbReference>
<keyword evidence="5" id="KW-0249">Electron transport</keyword>